<evidence type="ECO:0000313" key="2">
    <source>
        <dbReference type="Proteomes" id="UP000325440"/>
    </source>
</evidence>
<dbReference type="EMBL" id="CABPRJ010000476">
    <property type="protein sequence ID" value="VVC27771.1"/>
    <property type="molecule type" value="Genomic_DNA"/>
</dbReference>
<proteinExistence type="predicted"/>
<name>A0A5E4MES0_9HEMI</name>
<gene>
    <name evidence="1" type="ORF">CINCED_3A008296</name>
</gene>
<evidence type="ECO:0000313" key="1">
    <source>
        <dbReference type="EMBL" id="VVC27771.1"/>
    </source>
</evidence>
<dbReference type="Proteomes" id="UP000325440">
    <property type="component" value="Unassembled WGS sequence"/>
</dbReference>
<dbReference type="AlphaFoldDB" id="A0A5E4MES0"/>
<keyword evidence="2" id="KW-1185">Reference proteome</keyword>
<sequence length="110" mass="12825">MATLPEKSYGVVLFFDNPLFDRNLTESCSQNGIRSRALPDEKRYRTSEYVRNNQSYGFRVYSVNRHEENRKTIPSRLCVDRIENPTRKSPLKGFGWSEISGTNVVYERGK</sequence>
<accession>A0A5E4MES0</accession>
<reference evidence="1 2" key="1">
    <citation type="submission" date="2019-08" db="EMBL/GenBank/DDBJ databases">
        <authorList>
            <person name="Alioto T."/>
            <person name="Alioto T."/>
            <person name="Gomez Garrido J."/>
        </authorList>
    </citation>
    <scope>NUCLEOTIDE SEQUENCE [LARGE SCALE GENOMIC DNA]</scope>
</reference>
<protein>
    <submittedName>
        <fullName evidence="1">Uncharacterized protein</fullName>
    </submittedName>
</protein>
<organism evidence="1 2">
    <name type="scientific">Cinara cedri</name>
    <dbReference type="NCBI Taxonomy" id="506608"/>
    <lineage>
        <taxon>Eukaryota</taxon>
        <taxon>Metazoa</taxon>
        <taxon>Ecdysozoa</taxon>
        <taxon>Arthropoda</taxon>
        <taxon>Hexapoda</taxon>
        <taxon>Insecta</taxon>
        <taxon>Pterygota</taxon>
        <taxon>Neoptera</taxon>
        <taxon>Paraneoptera</taxon>
        <taxon>Hemiptera</taxon>
        <taxon>Sternorrhyncha</taxon>
        <taxon>Aphidomorpha</taxon>
        <taxon>Aphidoidea</taxon>
        <taxon>Aphididae</taxon>
        <taxon>Lachninae</taxon>
        <taxon>Cinara</taxon>
    </lineage>
</organism>